<dbReference type="AlphaFoldDB" id="A0A1Y1KI81"/>
<dbReference type="EMBL" id="GEZM01085215">
    <property type="protein sequence ID" value="JAV60111.1"/>
    <property type="molecule type" value="Transcribed_RNA"/>
</dbReference>
<proteinExistence type="predicted"/>
<sequence length="119" mass="13814">MQIQEKTLKTIYDYDIDDKICKSAEEVLLFAFVVYSKKIVETCSDFGLIALLLSIRRTCLKINPSPKKNADHYCYCLSIDRNQHKTITCGLRWVPIKNSNFLSIHAVSFKPPFLTEFYL</sequence>
<reference evidence="1" key="1">
    <citation type="journal article" date="2016" name="Sci. Rep.">
        <title>Molecular characterization of firefly nuptial gifts: a multi-omics approach sheds light on postcopulatory sexual selection.</title>
        <authorList>
            <person name="Al-Wathiqui N."/>
            <person name="Fallon T.R."/>
            <person name="South A."/>
            <person name="Weng J.K."/>
            <person name="Lewis S.M."/>
        </authorList>
    </citation>
    <scope>NUCLEOTIDE SEQUENCE</scope>
</reference>
<protein>
    <submittedName>
        <fullName evidence="1">Uncharacterized protein</fullName>
    </submittedName>
</protein>
<organism evidence="1">
    <name type="scientific">Photinus pyralis</name>
    <name type="common">Common eastern firefly</name>
    <name type="synonym">Lampyris pyralis</name>
    <dbReference type="NCBI Taxonomy" id="7054"/>
    <lineage>
        <taxon>Eukaryota</taxon>
        <taxon>Metazoa</taxon>
        <taxon>Ecdysozoa</taxon>
        <taxon>Arthropoda</taxon>
        <taxon>Hexapoda</taxon>
        <taxon>Insecta</taxon>
        <taxon>Pterygota</taxon>
        <taxon>Neoptera</taxon>
        <taxon>Endopterygota</taxon>
        <taxon>Coleoptera</taxon>
        <taxon>Polyphaga</taxon>
        <taxon>Elateriformia</taxon>
        <taxon>Elateroidea</taxon>
        <taxon>Lampyridae</taxon>
        <taxon>Lampyrinae</taxon>
        <taxon>Photinus</taxon>
    </lineage>
</organism>
<evidence type="ECO:0000313" key="1">
    <source>
        <dbReference type="EMBL" id="JAV60111.1"/>
    </source>
</evidence>
<name>A0A1Y1KI81_PHOPY</name>
<accession>A0A1Y1KI81</accession>